<accession>H6V7K7</accession>
<dbReference type="PRINTS" id="PR00388">
    <property type="entry name" value="PDIESTERASE2"/>
</dbReference>
<dbReference type="OMA" id="YYITHPH"/>
<keyword evidence="2" id="KW-0732">Signal</keyword>
<dbReference type="PANTHER" id="PTHR28283">
    <property type="entry name" value="3',5'-CYCLIC-NUCLEOTIDE PHOSPHODIESTERASE 1"/>
    <property type="match status" value="1"/>
</dbReference>
<dbReference type="STRING" id="361077.H6V7K7"/>
<dbReference type="CDD" id="cd07735">
    <property type="entry name" value="class_II_PDE_MBL-fold"/>
    <property type="match status" value="1"/>
</dbReference>
<dbReference type="GO" id="GO:0004115">
    <property type="term" value="F:3',5'-cyclic-AMP phosphodiesterase activity"/>
    <property type="evidence" value="ECO:0007669"/>
    <property type="project" value="UniProtKB-UniRule"/>
</dbReference>
<dbReference type="SUPFAM" id="SSF56281">
    <property type="entry name" value="Metallo-hydrolase/oxidoreductase"/>
    <property type="match status" value="1"/>
</dbReference>
<dbReference type="Pfam" id="PF02112">
    <property type="entry name" value="PDEase_II"/>
    <property type="match status" value="1"/>
</dbReference>
<dbReference type="Gene3D" id="3.60.15.10">
    <property type="entry name" value="Ribonuclease Z/Hydroxyacylglutathione hydrolase-like"/>
    <property type="match status" value="1"/>
</dbReference>
<evidence type="ECO:0000256" key="2">
    <source>
        <dbReference type="SAM" id="SignalP"/>
    </source>
</evidence>
<protein>
    <submittedName>
        <fullName evidence="3">3'5' cyclic nucleotide phosphodiesterase</fullName>
    </submittedName>
    <submittedName>
        <fullName evidence="4">cAMP phosphodiesterase</fullName>
    </submittedName>
</protein>
<dbReference type="EMBL" id="JN802185">
    <property type="protein sequence ID" value="AFA53078.1"/>
    <property type="molecule type" value="Genomic_DNA"/>
</dbReference>
<feature type="chain" id="PRO_5008163167" evidence="2">
    <location>
        <begin position="20"/>
        <end position="416"/>
    </location>
</feature>
<dbReference type="PIRSF" id="PIRSF000962">
    <property type="entry name" value="Cyc_nuc_PDEase"/>
    <property type="match status" value="1"/>
</dbReference>
<evidence type="ECO:0000313" key="4">
    <source>
        <dbReference type="EMBL" id="KYR01930.1"/>
    </source>
</evidence>
<organism evidence="3">
    <name type="scientific">Tieghemostelium lacteum</name>
    <name type="common">Slime mold</name>
    <name type="synonym">Dictyostelium lacteum</name>
    <dbReference type="NCBI Taxonomy" id="361077"/>
    <lineage>
        <taxon>Eukaryota</taxon>
        <taxon>Amoebozoa</taxon>
        <taxon>Evosea</taxon>
        <taxon>Eumycetozoa</taxon>
        <taxon>Dictyostelia</taxon>
        <taxon>Dictyosteliales</taxon>
        <taxon>Raperosteliaceae</taxon>
        <taxon>Tieghemostelium</taxon>
    </lineage>
</organism>
<dbReference type="Proteomes" id="UP000076078">
    <property type="component" value="Unassembled WGS sequence"/>
</dbReference>
<name>H6V7K7_TIELA</name>
<evidence type="ECO:0000313" key="3">
    <source>
        <dbReference type="EMBL" id="AFA53078.1"/>
    </source>
</evidence>
<gene>
    <name evidence="3" type="primary">PdsA</name>
    <name evidence="4" type="ORF">DLAC_00720</name>
</gene>
<dbReference type="InterPro" id="IPR036866">
    <property type="entry name" value="RibonucZ/Hydroxyglut_hydro"/>
</dbReference>
<sequence>MKLIGIILVFILIINNIKSEDALIDDDISDYGSSIYSGSFSEKECKSASFITIPLGTAGGLDESNLSSFLITKKGSNLFIALDAGTIWKGISKFLTYRFNSQYLNITYPNWAILPEQKTAWFIKNHILGYFIGHPHLDHVAGLIDVSPEDYLPNNAFDIQPPISSGLLGLLLRLRITDAPTQSAILQKKTIVGLQSTLIAIQNHLFNNLIWPNLPGYGRYDYYNLQADREYYLSDLIFLNESQKEIIKNDFPHNIKLKSYELCHDSIMSTAFLFQDTQTNQQIVFFSDTGVPSSNTFGCDWKQKIYNVWRDVNITTVQAIFIECSFPNSTPDNLLYGHLRPKDIMALLKDLVARENPQNIKNPLKGVKLIIQHIKPAVGPTPQNLPQKRIIYKELCQSNTLGLNIIIPDQGEPICI</sequence>
<dbReference type="EMBL" id="LODT01000004">
    <property type="protein sequence ID" value="KYR01930.1"/>
    <property type="molecule type" value="Genomic_DNA"/>
</dbReference>
<reference evidence="3" key="1">
    <citation type="submission" date="2011-09" db="EMBL/GenBank/DDBJ databases">
        <title>Evolution of long distance cAMP wave propagation by recruitment and adaptation of a non-selective phosphodiesterase and a matrix protein.</title>
        <authorList>
            <person name="Schaap P."/>
            <person name="Kawabe Y."/>
        </authorList>
    </citation>
    <scope>NUCLEOTIDE SEQUENCE</scope>
</reference>
<dbReference type="AlphaFoldDB" id="H6V7K7"/>
<feature type="signal peptide" evidence="2">
    <location>
        <begin position="1"/>
        <end position="19"/>
    </location>
</feature>
<dbReference type="OrthoDB" id="258495at2759"/>
<keyword evidence="1" id="KW-0114">cAMP</keyword>
<evidence type="ECO:0000256" key="1">
    <source>
        <dbReference type="PIRNR" id="PIRNR000962"/>
    </source>
</evidence>
<evidence type="ECO:0000313" key="5">
    <source>
        <dbReference type="Proteomes" id="UP000076078"/>
    </source>
</evidence>
<reference evidence="4 5" key="2">
    <citation type="submission" date="2015-12" db="EMBL/GenBank/DDBJ databases">
        <title>Dictyostelia acquired genes for synthesis and detection of signals that induce cell-type specialization by lateral gene transfer from prokaryotes.</title>
        <authorList>
            <person name="Gloeckner G."/>
            <person name="Schaap P."/>
        </authorList>
    </citation>
    <scope>NUCLEOTIDE SEQUENCE [LARGE SCALE GENOMIC DNA]</scope>
    <source>
        <strain evidence="4 5">TK</strain>
    </source>
</reference>
<dbReference type="GO" id="GO:0006198">
    <property type="term" value="P:cAMP catabolic process"/>
    <property type="evidence" value="ECO:0007669"/>
    <property type="project" value="UniProtKB-UniRule"/>
</dbReference>
<dbReference type="PANTHER" id="PTHR28283:SF1">
    <property type="entry name" value="3',5'-CYCLIC-NUCLEOTIDE PHOSPHODIESTERASE 1"/>
    <property type="match status" value="1"/>
</dbReference>
<keyword evidence="5" id="KW-1185">Reference proteome</keyword>
<dbReference type="GO" id="GO:0047555">
    <property type="term" value="F:3',5'-cyclic-GMP phosphodiesterase activity"/>
    <property type="evidence" value="ECO:0007669"/>
    <property type="project" value="TreeGrafter"/>
</dbReference>
<dbReference type="InterPro" id="IPR000396">
    <property type="entry name" value="Pdiesterase2"/>
</dbReference>
<keyword evidence="1" id="KW-0378">Hydrolase</keyword>
<comment type="similarity">
    <text evidence="1">Belongs to the cyclic nucleotide phosphodiesterase class-II family.</text>
</comment>
<proteinExistence type="inferred from homology"/>
<dbReference type="GO" id="GO:1902660">
    <property type="term" value="P:negative regulation of glucose mediated signaling pathway"/>
    <property type="evidence" value="ECO:0007669"/>
    <property type="project" value="TreeGrafter"/>
</dbReference>
<dbReference type="FunCoup" id="H6V7K7">
    <property type="interactions" value="4"/>
</dbReference>